<evidence type="ECO:0000259" key="9">
    <source>
        <dbReference type="PROSITE" id="PS51088"/>
    </source>
</evidence>
<dbReference type="Gene3D" id="2.70.50.80">
    <property type="match status" value="1"/>
</dbReference>
<accession>A0ABP9XLW8</accession>
<dbReference type="PROSITE" id="PS51088">
    <property type="entry name" value="TEA_2"/>
    <property type="match status" value="1"/>
</dbReference>
<evidence type="ECO:0000256" key="6">
    <source>
        <dbReference type="ARBA" id="ARBA00023242"/>
    </source>
</evidence>
<evidence type="ECO:0000256" key="3">
    <source>
        <dbReference type="ARBA" id="ARBA00023015"/>
    </source>
</evidence>
<keyword evidence="3" id="KW-0805">Transcription regulation</keyword>
<evidence type="ECO:0000256" key="4">
    <source>
        <dbReference type="ARBA" id="ARBA00023125"/>
    </source>
</evidence>
<evidence type="ECO:0000256" key="5">
    <source>
        <dbReference type="ARBA" id="ARBA00023163"/>
    </source>
</evidence>
<comment type="caution">
    <text evidence="10">The sequence shown here is derived from an EMBL/GenBank/DDBJ whole genome shotgun (WGS) entry which is preliminary data.</text>
</comment>
<dbReference type="PRINTS" id="PR00065">
    <property type="entry name" value="TEADOMAIN"/>
</dbReference>
<keyword evidence="11" id="KW-1185">Reference proteome</keyword>
<evidence type="ECO:0000256" key="8">
    <source>
        <dbReference type="SAM" id="MobiDB-lite"/>
    </source>
</evidence>
<dbReference type="PANTHER" id="PTHR11834:SF0">
    <property type="entry name" value="PROTEIN SCALLOPED"/>
    <property type="match status" value="1"/>
</dbReference>
<dbReference type="Proteomes" id="UP001476247">
    <property type="component" value="Unassembled WGS sequence"/>
</dbReference>
<name>A0ABP9XLW8_9FUNG</name>
<protein>
    <recommendedName>
        <fullName evidence="9">TEA domain-containing protein</fullName>
    </recommendedName>
</protein>
<proteinExistence type="inferred from homology"/>
<feature type="compositionally biased region" description="Polar residues" evidence="8">
    <location>
        <begin position="153"/>
        <end position="166"/>
    </location>
</feature>
<keyword evidence="6" id="KW-0539">Nucleus</keyword>
<dbReference type="SMART" id="SM00426">
    <property type="entry name" value="TEA"/>
    <property type="match status" value="1"/>
</dbReference>
<dbReference type="Pfam" id="PF17725">
    <property type="entry name" value="YBD"/>
    <property type="match status" value="1"/>
</dbReference>
<gene>
    <name evidence="10" type="ORF">HPULCUR_001157</name>
</gene>
<dbReference type="EMBL" id="BAABUJ010000005">
    <property type="protein sequence ID" value="GAA5795795.1"/>
    <property type="molecule type" value="Genomic_DNA"/>
</dbReference>
<keyword evidence="5" id="KW-0804">Transcription</keyword>
<evidence type="ECO:0000313" key="10">
    <source>
        <dbReference type="EMBL" id="GAA5795795.1"/>
    </source>
</evidence>
<feature type="region of interest" description="Disordered" evidence="8">
    <location>
        <begin position="130"/>
        <end position="186"/>
    </location>
</feature>
<dbReference type="Pfam" id="PF01285">
    <property type="entry name" value="TEA"/>
    <property type="match status" value="1"/>
</dbReference>
<feature type="DNA-binding region" description="TEA" evidence="7">
    <location>
        <begin position="41"/>
        <end position="115"/>
    </location>
</feature>
<dbReference type="PANTHER" id="PTHR11834">
    <property type="entry name" value="TRANSCRIPTIONAL ENHANCER FACTOR TEF RELATED"/>
    <property type="match status" value="1"/>
</dbReference>
<reference evidence="10 11" key="1">
    <citation type="submission" date="2024-04" db="EMBL/GenBank/DDBJ databases">
        <title>genome sequences of Mucor flavus KT1a and Helicostylum pulchrum KT1b strains isolation_sourced from the surface of a dry-aged beef.</title>
        <authorList>
            <person name="Toyotome T."/>
            <person name="Hosono M."/>
            <person name="Torimaru M."/>
            <person name="Fukuda K."/>
            <person name="Mikami N."/>
        </authorList>
    </citation>
    <scope>NUCLEOTIDE SEQUENCE [LARGE SCALE GENOMIC DNA]</scope>
    <source>
        <strain evidence="10 11">KT1b</strain>
    </source>
</reference>
<dbReference type="Gene3D" id="6.10.20.40">
    <property type="entry name" value="TEA/ATTS domain"/>
    <property type="match status" value="1"/>
</dbReference>
<organism evidence="10 11">
    <name type="scientific">Helicostylum pulchrum</name>
    <dbReference type="NCBI Taxonomy" id="562976"/>
    <lineage>
        <taxon>Eukaryota</taxon>
        <taxon>Fungi</taxon>
        <taxon>Fungi incertae sedis</taxon>
        <taxon>Mucoromycota</taxon>
        <taxon>Mucoromycotina</taxon>
        <taxon>Mucoromycetes</taxon>
        <taxon>Mucorales</taxon>
        <taxon>Mucorineae</taxon>
        <taxon>Mucoraceae</taxon>
        <taxon>Helicostylum</taxon>
    </lineage>
</organism>
<comment type="similarity">
    <text evidence="2">Belongs to the TEC1 family.</text>
</comment>
<keyword evidence="4" id="KW-0238">DNA-binding</keyword>
<feature type="domain" description="TEA" evidence="9">
    <location>
        <begin position="41"/>
        <end position="115"/>
    </location>
</feature>
<evidence type="ECO:0000313" key="11">
    <source>
        <dbReference type="Proteomes" id="UP001476247"/>
    </source>
</evidence>
<evidence type="ECO:0000256" key="7">
    <source>
        <dbReference type="PROSITE-ProRule" id="PRU00505"/>
    </source>
</evidence>
<sequence length="559" mass="63689">MLACPQELFFKTDSNTEFNDKRPRQHKMNQLQSMEHVSNKEKEEQQVWPPDVEAAFIKALETIPKLGRRKILVNGKPCGRNELISDFIFRKTTKIRTRKQVSSHIQVLKNTRKGDPHFMRLLTDSVEADEGYVSTKQQQQQQQQQHQIRKTNAKQNLQRRQPKNMNSTHSTDTLSSDESSMSSSPSPADYVFDIMCHDQQNSLSMLDIKDPFYEPFFGMDISNNNNSTTNNESMGGGGGGGGMASSFSLQNLANATTTDVLQQLFPNEDNNAVADIPMPEYIHKQKKQQKSIMKKYNKKQKNMKNSNSMMNLIKNTTMLPPTANHPWIDSSVYPLWPNYICLYLEYSLPYDPSITIPHTLASLPECIPNCLPSVDVSMIAKGKCPPLHEVTSNFASTTLSAKVKLNLNLNMTDFFFNNTSFFETRDRRTIECTTTIYSFGNVVLESKEIQQALWLNEGKYMYSFVYVNQFFDAFMKGIRSLQSWEEVDIAINNLCVVQVFEDIEFKLTQTTSENLLLDTAAGSPLLVMVYEFERGEGTMEMCAVDTFNFLSTTTPVVDL</sequence>
<evidence type="ECO:0000256" key="1">
    <source>
        <dbReference type="ARBA" id="ARBA00004123"/>
    </source>
</evidence>
<dbReference type="InterPro" id="IPR041086">
    <property type="entry name" value="YBD"/>
</dbReference>
<comment type="subcellular location">
    <subcellularLocation>
        <location evidence="1">Nucleus</location>
    </subcellularLocation>
</comment>
<feature type="compositionally biased region" description="Low complexity" evidence="8">
    <location>
        <begin position="137"/>
        <end position="146"/>
    </location>
</feature>
<evidence type="ECO:0000256" key="2">
    <source>
        <dbReference type="ARBA" id="ARBA00008421"/>
    </source>
</evidence>
<dbReference type="InterPro" id="IPR038096">
    <property type="entry name" value="TEA/ATTS_sf"/>
</dbReference>
<feature type="compositionally biased region" description="Low complexity" evidence="8">
    <location>
        <begin position="167"/>
        <end position="186"/>
    </location>
</feature>
<dbReference type="InterPro" id="IPR050937">
    <property type="entry name" value="TEC1_TEAD_TF"/>
</dbReference>
<dbReference type="InterPro" id="IPR000818">
    <property type="entry name" value="TEA/ATTS_dom"/>
</dbReference>